<feature type="domain" description="NADH:quinone oxidoreductase/Mrp antiporter transmembrane" evidence="14">
    <location>
        <begin position="128"/>
        <end position="425"/>
    </location>
</feature>
<keyword evidence="5 13" id="KW-0874">Quinone</keyword>
<dbReference type="AlphaFoldDB" id="E3T2X0"/>
<feature type="transmembrane region" description="Helical" evidence="13">
    <location>
        <begin position="410"/>
        <end position="430"/>
    </location>
</feature>
<keyword evidence="3 16" id="KW-0150">Chloroplast</keyword>
<keyword evidence="16" id="KW-0934">Plastid</keyword>
<feature type="transmembrane region" description="Helical" evidence="13">
    <location>
        <begin position="333"/>
        <end position="354"/>
    </location>
</feature>
<feature type="transmembrane region" description="Helical" evidence="13">
    <location>
        <begin position="13"/>
        <end position="33"/>
    </location>
</feature>
<name>E3T2X0_EQUAR</name>
<comment type="catalytic activity">
    <reaction evidence="13">
        <text>a quinone + NADH + 5 H(+)(in) = a quinol + NAD(+) + 4 H(+)(out)</text>
        <dbReference type="Rhea" id="RHEA:57888"/>
        <dbReference type="ChEBI" id="CHEBI:15378"/>
        <dbReference type="ChEBI" id="CHEBI:24646"/>
        <dbReference type="ChEBI" id="CHEBI:57540"/>
        <dbReference type="ChEBI" id="CHEBI:57945"/>
        <dbReference type="ChEBI" id="CHEBI:132124"/>
    </reaction>
</comment>
<keyword evidence="4 13" id="KW-0812">Transmembrane</keyword>
<feature type="transmembrane region" description="Helical" evidence="13">
    <location>
        <begin position="279"/>
        <end position="298"/>
    </location>
</feature>
<evidence type="ECO:0000256" key="13">
    <source>
        <dbReference type="HAMAP-Rule" id="MF_00445"/>
    </source>
</evidence>
<dbReference type="EC" id="7.1.1.-" evidence="13"/>
<evidence type="ECO:0000313" key="17">
    <source>
        <dbReference type="EMBL" id="AEV58315.1"/>
    </source>
</evidence>
<dbReference type="HAMAP" id="MF_00445">
    <property type="entry name" value="NDH1_NuoN_1"/>
    <property type="match status" value="1"/>
</dbReference>
<feature type="transmembrane region" description="Helical" evidence="13">
    <location>
        <begin position="305"/>
        <end position="327"/>
    </location>
</feature>
<evidence type="ECO:0000256" key="2">
    <source>
        <dbReference type="ARBA" id="ARBA00022448"/>
    </source>
</evidence>
<feature type="transmembrane region" description="Helical" evidence="13">
    <location>
        <begin position="463"/>
        <end position="486"/>
    </location>
</feature>
<feature type="transmembrane region" description="Helical" evidence="13">
    <location>
        <begin position="163"/>
        <end position="186"/>
    </location>
</feature>
<sequence>MKELSSFVTDWNLILPEFSLIFGIIFFLAVDLLSIKKKKYLFYHTSLIILAVAILIISIEWNENRILAFNGTLQINNFNNIFRLFILICSFLCIPLTLEYIKYTKLPITEFLVFLFIATLGSLFLCSANDLLSIFIALECLSLSSYLLAGYTKRDIRSNEATMKYLLMGGASSSILVYGFSLLYGLSGGKIQLQEIATELFNNQMYDSIAVFLATIFIVVGIGFKLSLVPFHQWTPDVYEGSPTPVVAFLSVTSKVAGLNLATRILTITLNDSSNEWRILLGILAISSMILGNLIATTQKSMKRMLAYSSISQIGYIIIGIVAGKINDGHASMIIYMFFYIFMNLGTFACTILVSLRTGTDNIRDYTGLYRKDPLLAFSLILCLLSLGGIPPLSGFFGKLYLFWTGWKSGLYFLVSVGIITSIFSIYYYLKIIKVLFDRRVTTYIKDYKGSAGLTDSKDSIEITIIICVLGSTFLGIFINPFIQIIEKIP</sequence>
<feature type="transmembrane region" description="Helical" evidence="13">
    <location>
        <begin position="40"/>
        <end position="61"/>
    </location>
</feature>
<comment type="similarity">
    <text evidence="13">Belongs to the complex I subunit 2 family.</text>
</comment>
<keyword evidence="7" id="KW-0618">Plastoquinone</keyword>
<evidence type="ECO:0000256" key="9">
    <source>
        <dbReference type="ARBA" id="ARBA00022989"/>
    </source>
</evidence>
<feature type="transmembrane region" description="Helical" evidence="13">
    <location>
        <begin position="375"/>
        <end position="398"/>
    </location>
</feature>
<comment type="subcellular location">
    <subcellularLocation>
        <location evidence="13">Cell membrane</location>
        <topology evidence="13">Multi-pass membrane protein</topology>
    </subcellularLocation>
    <subcellularLocation>
        <location evidence="1">Membrane</location>
        <topology evidence="1">Multi-pass membrane protein</topology>
    </subcellularLocation>
</comment>
<comment type="function">
    <text evidence="13">NDH-1 shuttles electrons from NADH, via FMN and iron-sulfur (Fe-S) centers, to quinones in the respiratory chain. The immediate electron acceptor for the enzyme in this species is believed to be ubiquinone. Couples the redox reaction to proton translocation (for every two electrons transferred, four hydrogen ions are translocated across the cytoplasmic membrane), and thus conserves the redox energy in a proton gradient.</text>
</comment>
<comment type="subunit">
    <text evidence="13">NDH-1 is composed of 14 different subunits. Subunits NuoA, H, J, K, L, M, N constitute the membrane sector of the complex.</text>
</comment>
<dbReference type="GO" id="GO:0005886">
    <property type="term" value="C:plasma membrane"/>
    <property type="evidence" value="ECO:0007669"/>
    <property type="project" value="UniProtKB-SubCell"/>
</dbReference>
<keyword evidence="9 13" id="KW-1133">Transmembrane helix</keyword>
<dbReference type="GO" id="GO:0050136">
    <property type="term" value="F:NADH dehydrogenase (quinone) (non-electrogenic) activity"/>
    <property type="evidence" value="ECO:0007669"/>
    <property type="project" value="UniProtKB-UniRule"/>
</dbReference>
<keyword evidence="13" id="KW-0830">Ubiquinone</keyword>
<feature type="transmembrane region" description="Helical" evidence="13">
    <location>
        <begin position="131"/>
        <end position="151"/>
    </location>
</feature>
<feature type="transmembrane region" description="Helical" evidence="13">
    <location>
        <begin position="81"/>
        <end position="101"/>
    </location>
</feature>
<evidence type="ECO:0000256" key="10">
    <source>
        <dbReference type="ARBA" id="ARBA00023027"/>
    </source>
</evidence>
<dbReference type="EMBL" id="GU191334">
    <property type="protein sequence ID" value="ADA63608.1"/>
    <property type="molecule type" value="Genomic_DNA"/>
</dbReference>
<dbReference type="Pfam" id="PF19530">
    <property type="entry name" value="Ndh2_N"/>
    <property type="match status" value="1"/>
</dbReference>
<dbReference type="InterPro" id="IPR010096">
    <property type="entry name" value="NADH-Q_OxRdtase_suN/2"/>
</dbReference>
<evidence type="ECO:0000256" key="4">
    <source>
        <dbReference type="ARBA" id="ARBA00022692"/>
    </source>
</evidence>
<keyword evidence="6" id="KW-0521">NADP</keyword>
<evidence type="ECO:0000256" key="5">
    <source>
        <dbReference type="ARBA" id="ARBA00022719"/>
    </source>
</evidence>
<proteinExistence type="inferred from homology"/>
<evidence type="ECO:0000256" key="3">
    <source>
        <dbReference type="ARBA" id="ARBA00022528"/>
    </source>
</evidence>
<evidence type="ECO:0000256" key="11">
    <source>
        <dbReference type="ARBA" id="ARBA00023078"/>
    </source>
</evidence>
<geneLocation type="plastid" evidence="16"/>
<evidence type="ECO:0000259" key="15">
    <source>
        <dbReference type="Pfam" id="PF19530"/>
    </source>
</evidence>
<dbReference type="RefSeq" id="YP_004021809.1">
    <property type="nucleotide sequence ID" value="NC_014699.1"/>
</dbReference>
<dbReference type="GO" id="GO:0008137">
    <property type="term" value="F:NADH dehydrogenase (ubiquinone) activity"/>
    <property type="evidence" value="ECO:0007669"/>
    <property type="project" value="InterPro"/>
</dbReference>
<keyword evidence="8 13" id="KW-1278">Translocase</keyword>
<evidence type="ECO:0000256" key="8">
    <source>
        <dbReference type="ARBA" id="ARBA00022967"/>
    </source>
</evidence>
<dbReference type="InterPro" id="IPR001750">
    <property type="entry name" value="ND/Mrp_TM"/>
</dbReference>
<dbReference type="NCBIfam" id="TIGR01770">
    <property type="entry name" value="NDH_I_N"/>
    <property type="match status" value="1"/>
</dbReference>
<reference evidence="17" key="2">
    <citation type="journal article" date="2014" name="PLoS ONE">
        <title>Chloroplast Genome Differences between Asian and American Equisetum arvense (Equisetaceae) and the Origin of the Hypervariable trnY-trnE Intergenic Spacer.</title>
        <authorList>
            <person name="Kim H.T."/>
            <person name="Kim K.J."/>
        </authorList>
    </citation>
    <scope>NUCLEOTIDE SEQUENCE</scope>
</reference>
<keyword evidence="10 13" id="KW-0520">NAD</keyword>
<dbReference type="GeneID" id="9978526"/>
<dbReference type="GO" id="GO:0048038">
    <property type="term" value="F:quinone binding"/>
    <property type="evidence" value="ECO:0007669"/>
    <property type="project" value="UniProtKB-KW"/>
</dbReference>
<keyword evidence="13" id="KW-1003">Cell membrane</keyword>
<evidence type="ECO:0000256" key="12">
    <source>
        <dbReference type="ARBA" id="ARBA00023136"/>
    </source>
</evidence>
<gene>
    <name evidence="17" type="primary">ndhB</name>
    <name evidence="13" type="synonym">nuoN</name>
</gene>
<accession>E3T2X0</accession>
<dbReference type="Pfam" id="PF00361">
    <property type="entry name" value="Proton_antipo_M"/>
    <property type="match status" value="1"/>
</dbReference>
<protein>
    <recommendedName>
        <fullName evidence="13">NADH-quinone oxidoreductase subunit N</fullName>
        <ecNumber evidence="13">7.1.1.-</ecNumber>
    </recommendedName>
    <alternativeName>
        <fullName evidence="13">NADH dehydrogenase I subunit N</fullName>
    </alternativeName>
    <alternativeName>
        <fullName evidence="13">NDH-1 subunit N</fullName>
    </alternativeName>
</protein>
<reference evidence="16" key="1">
    <citation type="journal article" date="2010" name="BMC Evol. Biol.">
        <title>Complete plastome sequences of Equisetum arvense and Isoetes flaccida: implications for phylogeny and plastid genome evolution of early land plant lineages.</title>
        <authorList>
            <person name="Karol K.G."/>
            <person name="Arumuganathan K."/>
            <person name="Boore J.L."/>
            <person name="Duffy A.M."/>
            <person name="Everett K.D."/>
            <person name="Hall J.D."/>
            <person name="Hansen S.K."/>
            <person name="Kuehl J.V."/>
            <person name="Mandoli D.F."/>
            <person name="Mishler B.D."/>
            <person name="Olmstead R.G."/>
            <person name="Renzaglia K.S."/>
            <person name="Wolf P.G."/>
        </authorList>
    </citation>
    <scope>NUCLEOTIDE SEQUENCE [LARGE SCALE GENOMIC DNA]</scope>
</reference>
<evidence type="ECO:0000313" key="16">
    <source>
        <dbReference type="EMBL" id="ADA63608.1"/>
    </source>
</evidence>
<organism evidence="16">
    <name type="scientific">Equisetum arvense</name>
    <name type="common">Field horsetail</name>
    <name type="synonym">Common horsetail</name>
    <dbReference type="NCBI Taxonomy" id="3258"/>
    <lineage>
        <taxon>Eukaryota</taxon>
        <taxon>Viridiplantae</taxon>
        <taxon>Streptophyta</taxon>
        <taxon>Embryophyta</taxon>
        <taxon>Tracheophyta</taxon>
        <taxon>Polypodiopsida</taxon>
        <taxon>Equisetidae</taxon>
        <taxon>Equisetales</taxon>
        <taxon>Equisetaceae</taxon>
        <taxon>Equisetum</taxon>
    </lineage>
</organism>
<evidence type="ECO:0000256" key="1">
    <source>
        <dbReference type="ARBA" id="ARBA00004141"/>
    </source>
</evidence>
<keyword evidence="11" id="KW-0793">Thylakoid</keyword>
<evidence type="ECO:0000256" key="6">
    <source>
        <dbReference type="ARBA" id="ARBA00022857"/>
    </source>
</evidence>
<feature type="transmembrane region" description="Helical" evidence="13">
    <location>
        <begin position="206"/>
        <end position="226"/>
    </location>
</feature>
<keyword evidence="2 13" id="KW-0813">Transport</keyword>
<feature type="transmembrane region" description="Helical" evidence="13">
    <location>
        <begin position="108"/>
        <end position="125"/>
    </location>
</feature>
<evidence type="ECO:0000259" key="14">
    <source>
        <dbReference type="Pfam" id="PF00361"/>
    </source>
</evidence>
<feature type="domain" description="NAD(P)H-quinone oxidoreductase subunit 2 N-terminal" evidence="15">
    <location>
        <begin position="1"/>
        <end position="99"/>
    </location>
</feature>
<evidence type="ECO:0000256" key="7">
    <source>
        <dbReference type="ARBA" id="ARBA00022957"/>
    </source>
</evidence>
<dbReference type="InterPro" id="IPR045693">
    <property type="entry name" value="Ndh2_N"/>
</dbReference>
<keyword evidence="12 13" id="KW-0472">Membrane</keyword>
<dbReference type="GO" id="GO:0042773">
    <property type="term" value="P:ATP synthesis coupled electron transport"/>
    <property type="evidence" value="ECO:0007669"/>
    <property type="project" value="InterPro"/>
</dbReference>
<dbReference type="PANTHER" id="PTHR22773">
    <property type="entry name" value="NADH DEHYDROGENASE"/>
    <property type="match status" value="1"/>
</dbReference>
<dbReference type="EMBL" id="JN968380">
    <property type="protein sequence ID" value="AEV58315.1"/>
    <property type="molecule type" value="Genomic_DNA"/>
</dbReference>